<evidence type="ECO:0000313" key="4">
    <source>
        <dbReference type="Proteomes" id="UP000012073"/>
    </source>
</evidence>
<keyword evidence="4" id="KW-1185">Reference proteome</keyword>
<sequence length="644" mass="71643">MITLSCSWNIPCGCYLAHFATHNMSAFPLLFLVVLRLVSASTSPGVSLLSERPINAEVPTAQFLIADRLNDLYPNFNTRGGDDVKLNLNHVYNYIDGTKTEPSTHFASSAKSHPNQHGKEGGAIQFESNGKLKNKHPSNVQKKPPRTSVSSTSSGGPTKCSTQRRVCGSTCRGGTNKRSSCVVQVGVPKICQKDVKIWFACAESNPKMCTYVEKEPSVCTRAKTRRVQCPDEKYSCDRKITEKVKCHGKSSECERWSSLPCKERTRNSENNLCRVPSDQCHECKGNFVYVKCRRRKWFRTAVPCPLNRTPSPAPSNLNTNSSPNEPPRNSLQYSHGKNSHKKNSSGVAGSSSPVFLPFPDKGAQVASIRCFASFFDEFHCKDTPSDCHPTDKSKFDAEKCTGHACAACSKLDQIQTSPKLKVWCQAFSTRYCEAEAATPGSLRQASSVLGEHLSGLPNDSSDNWYEDNVIPMRVSEVSGRCFKDESKMVYTVCEKKMPGHQVCVKGCRLKKNCKKQELSKLYKGYCKHYLPRYCDNKQKKACTRTRLVKQTCSKPGKKTCNGKVTESYVCWKPKTVKKPCKQQACRGIFQCAKQRFFKKCSSISTKKYVCGMKEEKQAASCTQSTGSNCTPKYCTVRSCTSSAH</sequence>
<feature type="compositionally biased region" description="Polar residues" evidence="1">
    <location>
        <begin position="309"/>
        <end position="333"/>
    </location>
</feature>
<feature type="chain" id="PRO_5004442775" evidence="2">
    <location>
        <begin position="41"/>
        <end position="644"/>
    </location>
</feature>
<dbReference type="Proteomes" id="UP000012073">
    <property type="component" value="Unassembled WGS sequence"/>
</dbReference>
<evidence type="ECO:0000256" key="2">
    <source>
        <dbReference type="SAM" id="SignalP"/>
    </source>
</evidence>
<feature type="compositionally biased region" description="Polar residues" evidence="1">
    <location>
        <begin position="103"/>
        <end position="115"/>
    </location>
</feature>
<feature type="region of interest" description="Disordered" evidence="1">
    <location>
        <begin position="309"/>
        <end position="346"/>
    </location>
</feature>
<dbReference type="GeneID" id="17323710"/>
<organism evidence="3 4">
    <name type="scientific">Chondrus crispus</name>
    <name type="common">Carrageen Irish moss</name>
    <name type="synonym">Polymorpha crispa</name>
    <dbReference type="NCBI Taxonomy" id="2769"/>
    <lineage>
        <taxon>Eukaryota</taxon>
        <taxon>Rhodophyta</taxon>
        <taxon>Florideophyceae</taxon>
        <taxon>Rhodymeniophycidae</taxon>
        <taxon>Gigartinales</taxon>
        <taxon>Gigartinaceae</taxon>
        <taxon>Chondrus</taxon>
    </lineage>
</organism>
<name>R7QCE8_CHOCR</name>
<dbReference type="KEGG" id="ccp:CHC_T00004537001"/>
<feature type="region of interest" description="Disordered" evidence="1">
    <location>
        <begin position="103"/>
        <end position="175"/>
    </location>
</feature>
<accession>R7QCE8</accession>
<feature type="signal peptide" evidence="2">
    <location>
        <begin position="1"/>
        <end position="40"/>
    </location>
</feature>
<protein>
    <submittedName>
        <fullName evidence="3">Uncharacterized protein</fullName>
    </submittedName>
</protein>
<keyword evidence="2" id="KW-0732">Signal</keyword>
<dbReference type="EMBL" id="HG001764">
    <property type="protein sequence ID" value="CDF36182.1"/>
    <property type="molecule type" value="Genomic_DNA"/>
</dbReference>
<reference evidence="4" key="1">
    <citation type="journal article" date="2013" name="Proc. Natl. Acad. Sci. U.S.A.">
        <title>Genome structure and metabolic features in the red seaweed Chondrus crispus shed light on evolution of the Archaeplastida.</title>
        <authorList>
            <person name="Collen J."/>
            <person name="Porcel B."/>
            <person name="Carre W."/>
            <person name="Ball S.G."/>
            <person name="Chaparro C."/>
            <person name="Tonon T."/>
            <person name="Barbeyron T."/>
            <person name="Michel G."/>
            <person name="Noel B."/>
            <person name="Valentin K."/>
            <person name="Elias M."/>
            <person name="Artiguenave F."/>
            <person name="Arun A."/>
            <person name="Aury J.M."/>
            <person name="Barbosa-Neto J.F."/>
            <person name="Bothwell J.H."/>
            <person name="Bouget F.Y."/>
            <person name="Brillet L."/>
            <person name="Cabello-Hurtado F."/>
            <person name="Capella-Gutierrez S."/>
            <person name="Charrier B."/>
            <person name="Cladiere L."/>
            <person name="Cock J.M."/>
            <person name="Coelho S.M."/>
            <person name="Colleoni C."/>
            <person name="Czjzek M."/>
            <person name="Da Silva C."/>
            <person name="Delage L."/>
            <person name="Denoeud F."/>
            <person name="Deschamps P."/>
            <person name="Dittami S.M."/>
            <person name="Gabaldon T."/>
            <person name="Gachon C.M."/>
            <person name="Groisillier A."/>
            <person name="Herve C."/>
            <person name="Jabbari K."/>
            <person name="Katinka M."/>
            <person name="Kloareg B."/>
            <person name="Kowalczyk N."/>
            <person name="Labadie K."/>
            <person name="Leblanc C."/>
            <person name="Lopez P.J."/>
            <person name="McLachlan D.H."/>
            <person name="Meslet-Cladiere L."/>
            <person name="Moustafa A."/>
            <person name="Nehr Z."/>
            <person name="Nyvall Collen P."/>
            <person name="Panaud O."/>
            <person name="Partensky F."/>
            <person name="Poulain J."/>
            <person name="Rensing S.A."/>
            <person name="Rousvoal S."/>
            <person name="Samson G."/>
            <person name="Symeonidi A."/>
            <person name="Weissenbach J."/>
            <person name="Zambounis A."/>
            <person name="Wincker P."/>
            <person name="Boyen C."/>
        </authorList>
    </citation>
    <scope>NUCLEOTIDE SEQUENCE [LARGE SCALE GENOMIC DNA]</scope>
    <source>
        <strain evidence="4">cv. Stackhouse</strain>
    </source>
</reference>
<dbReference type="Gramene" id="CDF36182">
    <property type="protein sequence ID" value="CDF36182"/>
    <property type="gene ID" value="CHC_T00004537001"/>
</dbReference>
<evidence type="ECO:0000256" key="1">
    <source>
        <dbReference type="SAM" id="MobiDB-lite"/>
    </source>
</evidence>
<dbReference type="RefSeq" id="XP_005716001.1">
    <property type="nucleotide sequence ID" value="XM_005715944.1"/>
</dbReference>
<feature type="compositionally biased region" description="Low complexity" evidence="1">
    <location>
        <begin position="146"/>
        <end position="159"/>
    </location>
</feature>
<gene>
    <name evidence="3" type="ORF">CHC_T00004537001</name>
</gene>
<evidence type="ECO:0000313" key="3">
    <source>
        <dbReference type="EMBL" id="CDF36182.1"/>
    </source>
</evidence>
<dbReference type="AlphaFoldDB" id="R7QCE8"/>
<proteinExistence type="predicted"/>